<dbReference type="GO" id="GO:0046970">
    <property type="term" value="F:histone H4K16 deacetylase activity, NAD-dependent"/>
    <property type="evidence" value="ECO:0007669"/>
    <property type="project" value="TreeGrafter"/>
</dbReference>
<dbReference type="PROSITE" id="PS50305">
    <property type="entry name" value="SIRTUIN"/>
    <property type="match status" value="1"/>
</dbReference>
<feature type="chain" id="PRO_5012802057" evidence="8">
    <location>
        <begin position="19"/>
        <end position="320"/>
    </location>
</feature>
<feature type="binding site" evidence="7">
    <location>
        <position position="221"/>
    </location>
    <ligand>
        <name>Zn(2+)</name>
        <dbReference type="ChEBI" id="CHEBI:29105"/>
    </ligand>
</feature>
<dbReference type="OrthoDB" id="420264at2759"/>
<gene>
    <name evidence="10" type="ORF">BCR44DRAFT_1388432</name>
</gene>
<accession>A0A1Y2HUV5</accession>
<dbReference type="Gene3D" id="3.40.50.1220">
    <property type="entry name" value="TPP-binding domain"/>
    <property type="match status" value="1"/>
</dbReference>
<feature type="non-terminal residue" evidence="10">
    <location>
        <position position="320"/>
    </location>
</feature>
<proteinExistence type="inferred from homology"/>
<dbReference type="PANTHER" id="PTHR11085">
    <property type="entry name" value="NAD-DEPENDENT PROTEIN DEACYLASE SIRTUIN-5, MITOCHONDRIAL-RELATED"/>
    <property type="match status" value="1"/>
</dbReference>
<feature type="binding site" evidence="7">
    <location>
        <position position="194"/>
    </location>
    <ligand>
        <name>Zn(2+)</name>
        <dbReference type="ChEBI" id="CHEBI:29105"/>
    </ligand>
</feature>
<reference evidence="10 11" key="1">
    <citation type="submission" date="2016-07" db="EMBL/GenBank/DDBJ databases">
        <title>Pervasive Adenine N6-methylation of Active Genes in Fungi.</title>
        <authorList>
            <consortium name="DOE Joint Genome Institute"/>
            <person name="Mondo S.J."/>
            <person name="Dannebaum R.O."/>
            <person name="Kuo R.C."/>
            <person name="Labutti K."/>
            <person name="Haridas S."/>
            <person name="Kuo A."/>
            <person name="Salamov A."/>
            <person name="Ahrendt S.R."/>
            <person name="Lipzen A."/>
            <person name="Sullivan W."/>
            <person name="Andreopoulos W.B."/>
            <person name="Clum A."/>
            <person name="Lindquist E."/>
            <person name="Daum C."/>
            <person name="Ramamoorthy G.K."/>
            <person name="Gryganskyi A."/>
            <person name="Culley D."/>
            <person name="Magnuson J.K."/>
            <person name="James T.Y."/>
            <person name="O'Malley M.A."/>
            <person name="Stajich J.E."/>
            <person name="Spatafora J.W."/>
            <person name="Visel A."/>
            <person name="Grigoriev I.V."/>
        </authorList>
    </citation>
    <scope>NUCLEOTIDE SEQUENCE [LARGE SCALE GENOMIC DNA]</scope>
    <source>
        <strain evidence="10 11">PL171</strain>
    </source>
</reference>
<evidence type="ECO:0000256" key="7">
    <source>
        <dbReference type="PROSITE-ProRule" id="PRU00236"/>
    </source>
</evidence>
<evidence type="ECO:0000256" key="5">
    <source>
        <dbReference type="ARBA" id="ARBA00022833"/>
    </source>
</evidence>
<comment type="cofactor">
    <cofactor evidence="1">
        <name>Zn(2+)</name>
        <dbReference type="ChEBI" id="CHEBI:29105"/>
    </cofactor>
</comment>
<dbReference type="InterPro" id="IPR050134">
    <property type="entry name" value="NAD-dep_sirtuin_deacylases"/>
</dbReference>
<dbReference type="AlphaFoldDB" id="A0A1Y2HUV5"/>
<dbReference type="InterPro" id="IPR029035">
    <property type="entry name" value="DHS-like_NAD/FAD-binding_dom"/>
</dbReference>
<keyword evidence="8" id="KW-0732">Signal</keyword>
<dbReference type="PANTHER" id="PTHR11085:SF9">
    <property type="entry name" value="NAD-DEPENDENT PROTEIN DEACETYLASE SIRTUIN-1"/>
    <property type="match status" value="1"/>
</dbReference>
<evidence type="ECO:0000259" key="9">
    <source>
        <dbReference type="PROSITE" id="PS50305"/>
    </source>
</evidence>
<keyword evidence="4 7" id="KW-0479">Metal-binding</keyword>
<dbReference type="Gene3D" id="3.30.1600.10">
    <property type="entry name" value="SIR2/SIRT2 'Small Domain"/>
    <property type="match status" value="1"/>
</dbReference>
<protein>
    <submittedName>
        <fullName evidence="10">DHS-like NAD/FAD-binding domain-containing protein</fullName>
    </submittedName>
</protein>
<keyword evidence="5 7" id="KW-0862">Zinc</keyword>
<evidence type="ECO:0000256" key="2">
    <source>
        <dbReference type="ARBA" id="ARBA00006924"/>
    </source>
</evidence>
<comment type="caution">
    <text evidence="10">The sequence shown here is derived from an EMBL/GenBank/DDBJ whole genome shotgun (WGS) entry which is preliminary data.</text>
</comment>
<evidence type="ECO:0000256" key="3">
    <source>
        <dbReference type="ARBA" id="ARBA00022679"/>
    </source>
</evidence>
<dbReference type="Pfam" id="PF02146">
    <property type="entry name" value="SIR2"/>
    <property type="match status" value="1"/>
</dbReference>
<keyword evidence="11" id="KW-1185">Reference proteome</keyword>
<evidence type="ECO:0000256" key="8">
    <source>
        <dbReference type="SAM" id="SignalP"/>
    </source>
</evidence>
<dbReference type="STRING" id="765915.A0A1Y2HUV5"/>
<evidence type="ECO:0000256" key="4">
    <source>
        <dbReference type="ARBA" id="ARBA00022723"/>
    </source>
</evidence>
<evidence type="ECO:0000256" key="6">
    <source>
        <dbReference type="ARBA" id="ARBA00023027"/>
    </source>
</evidence>
<sequence length="320" mass="35874">MREFAFIKKVSLFKLVLAFRDQFSDKDWASIEATILPNAQVPELYACLTIAVQRYYSKRTRLPDVTSLDDVVRLLRTSSRILVVTGAGISVSCGIPDFRSPNGIYARLTDYELTDPTDMFDLEYFKHKPETFYSFAKEIYPSNFQPSPSHMFVALLEHQGKLLRNYTQNIDNIEELAGVQRVVQCHGSFRTARCVTCGYAVPGSAIEADVFAERVPQCPQCPPSAELPIMKPDIVFFGEQLPAHFFATIDGDMAQADFVLVIGSSLKVAPVSEILRAVPDHVPQVIINRELLPHLKHHFDVHLLGNADTVVADLCARLGW</sequence>
<evidence type="ECO:0000313" key="10">
    <source>
        <dbReference type="EMBL" id="ORZ37551.1"/>
    </source>
</evidence>
<feature type="domain" description="Deacetylase sirtuin-type" evidence="9">
    <location>
        <begin position="61"/>
        <end position="320"/>
    </location>
</feature>
<dbReference type="GO" id="GO:0005634">
    <property type="term" value="C:nucleus"/>
    <property type="evidence" value="ECO:0007669"/>
    <property type="project" value="TreeGrafter"/>
</dbReference>
<feature type="signal peptide" evidence="8">
    <location>
        <begin position="1"/>
        <end position="18"/>
    </location>
</feature>
<dbReference type="GO" id="GO:0070403">
    <property type="term" value="F:NAD+ binding"/>
    <property type="evidence" value="ECO:0007669"/>
    <property type="project" value="InterPro"/>
</dbReference>
<dbReference type="GO" id="GO:0046872">
    <property type="term" value="F:metal ion binding"/>
    <property type="evidence" value="ECO:0007669"/>
    <property type="project" value="UniProtKB-KW"/>
</dbReference>
<dbReference type="SUPFAM" id="SSF52467">
    <property type="entry name" value="DHS-like NAD/FAD-binding domain"/>
    <property type="match status" value="1"/>
</dbReference>
<keyword evidence="6" id="KW-0520">NAD</keyword>
<comment type="similarity">
    <text evidence="2">Belongs to the sirtuin family. Class I subfamily.</text>
</comment>
<dbReference type="EMBL" id="MCFL01000012">
    <property type="protein sequence ID" value="ORZ37551.1"/>
    <property type="molecule type" value="Genomic_DNA"/>
</dbReference>
<feature type="active site" description="Proton acceptor" evidence="7">
    <location>
        <position position="186"/>
    </location>
</feature>
<evidence type="ECO:0000313" key="11">
    <source>
        <dbReference type="Proteomes" id="UP000193411"/>
    </source>
</evidence>
<dbReference type="InterPro" id="IPR026590">
    <property type="entry name" value="Ssirtuin_cat_dom"/>
</dbReference>
<feature type="binding site" evidence="7">
    <location>
        <position position="218"/>
    </location>
    <ligand>
        <name>Zn(2+)</name>
        <dbReference type="ChEBI" id="CHEBI:29105"/>
    </ligand>
</feature>
<dbReference type="InterPro" id="IPR003000">
    <property type="entry name" value="Sirtuin"/>
</dbReference>
<dbReference type="InterPro" id="IPR026591">
    <property type="entry name" value="Sirtuin_cat_small_dom_sf"/>
</dbReference>
<evidence type="ECO:0000256" key="1">
    <source>
        <dbReference type="ARBA" id="ARBA00001947"/>
    </source>
</evidence>
<feature type="binding site" evidence="7">
    <location>
        <position position="197"/>
    </location>
    <ligand>
        <name>Zn(2+)</name>
        <dbReference type="ChEBI" id="CHEBI:29105"/>
    </ligand>
</feature>
<organism evidence="10 11">
    <name type="scientific">Catenaria anguillulae PL171</name>
    <dbReference type="NCBI Taxonomy" id="765915"/>
    <lineage>
        <taxon>Eukaryota</taxon>
        <taxon>Fungi</taxon>
        <taxon>Fungi incertae sedis</taxon>
        <taxon>Blastocladiomycota</taxon>
        <taxon>Blastocladiomycetes</taxon>
        <taxon>Blastocladiales</taxon>
        <taxon>Catenariaceae</taxon>
        <taxon>Catenaria</taxon>
    </lineage>
</organism>
<name>A0A1Y2HUV5_9FUNG</name>
<dbReference type="Proteomes" id="UP000193411">
    <property type="component" value="Unassembled WGS sequence"/>
</dbReference>
<keyword evidence="3" id="KW-0808">Transferase</keyword>